<name>A0A1G2KVX4_9BACT</name>
<feature type="domain" description="NYN" evidence="1">
    <location>
        <begin position="25"/>
        <end position="169"/>
    </location>
</feature>
<proteinExistence type="predicted"/>
<reference evidence="2 3" key="1">
    <citation type="journal article" date="2016" name="Nat. Commun.">
        <title>Thousands of microbial genomes shed light on interconnected biogeochemical processes in an aquifer system.</title>
        <authorList>
            <person name="Anantharaman K."/>
            <person name="Brown C.T."/>
            <person name="Hug L.A."/>
            <person name="Sharon I."/>
            <person name="Castelle C.J."/>
            <person name="Probst A.J."/>
            <person name="Thomas B.C."/>
            <person name="Singh A."/>
            <person name="Wilkins M.J."/>
            <person name="Karaoz U."/>
            <person name="Brodie E.L."/>
            <person name="Williams K.H."/>
            <person name="Hubbard S.S."/>
            <person name="Banfield J.F."/>
        </authorList>
    </citation>
    <scope>NUCLEOTIDE SEQUENCE [LARGE SCALE GENOMIC DNA]</scope>
</reference>
<dbReference type="Pfam" id="PF01936">
    <property type="entry name" value="NYN"/>
    <property type="match status" value="1"/>
</dbReference>
<dbReference type="AlphaFoldDB" id="A0A1G2KVX4"/>
<comment type="caution">
    <text evidence="2">The sequence shown here is derived from an EMBL/GenBank/DDBJ whole genome shotgun (WGS) entry which is preliminary data.</text>
</comment>
<dbReference type="Proteomes" id="UP000177177">
    <property type="component" value="Unassembled WGS sequence"/>
</dbReference>
<evidence type="ECO:0000313" key="3">
    <source>
        <dbReference type="Proteomes" id="UP000177177"/>
    </source>
</evidence>
<gene>
    <name evidence="2" type="ORF">A3C92_04150</name>
</gene>
<organism evidence="2 3">
    <name type="scientific">Candidatus Sungbacteria bacterium RIFCSPHIGHO2_02_FULL_53_17</name>
    <dbReference type="NCBI Taxonomy" id="1802275"/>
    <lineage>
        <taxon>Bacteria</taxon>
        <taxon>Candidatus Sungiibacteriota</taxon>
    </lineage>
</organism>
<accession>A0A1G2KVX4</accession>
<sequence>MMRSYRSFLDNFFNGGISVTSRGQVLIAVDFENLGGCAREDVELRRHSPFSVLKAIASEIEQVVAAQYPQYEIAFKITAFSSAESDPIDAVRYRARAMEELGRRGYRVEVVTRRPNAADEAITTLATALLYDRRIKACVLATQDSGSDFVEFLQTTSRRTRVHLIGWTYVPDTFQTGGALPYSLIRDRIARTLEDTCPRTVPSYDSTGPRPANLPPPVPIPVHTVRQSTRAFLNNPSSLTNAEHYALIRQALIALQKVAQEKWQGTLPQLCRELKRQWQGPTPPNDALWDILQVIGDQFFYRRSALVYRPEQMSSFLRKYYEFIL</sequence>
<dbReference type="EMBL" id="MHQN01000016">
    <property type="protein sequence ID" value="OHA03553.1"/>
    <property type="molecule type" value="Genomic_DNA"/>
</dbReference>
<dbReference type="InterPro" id="IPR021139">
    <property type="entry name" value="NYN"/>
</dbReference>
<evidence type="ECO:0000313" key="2">
    <source>
        <dbReference type="EMBL" id="OHA03553.1"/>
    </source>
</evidence>
<evidence type="ECO:0000259" key="1">
    <source>
        <dbReference type="Pfam" id="PF01936"/>
    </source>
</evidence>
<dbReference type="GO" id="GO:0004540">
    <property type="term" value="F:RNA nuclease activity"/>
    <property type="evidence" value="ECO:0007669"/>
    <property type="project" value="InterPro"/>
</dbReference>
<protein>
    <recommendedName>
        <fullName evidence="1">NYN domain-containing protein</fullName>
    </recommendedName>
</protein>